<keyword evidence="4" id="KW-1185">Reference proteome</keyword>
<dbReference type="RefSeq" id="WP_180549466.1">
    <property type="nucleotide sequence ID" value="NZ_JACCKX010000001.1"/>
</dbReference>
<keyword evidence="1" id="KW-0812">Transmembrane</keyword>
<feature type="chain" id="PRO_5032711991" evidence="2">
    <location>
        <begin position="22"/>
        <end position="195"/>
    </location>
</feature>
<feature type="signal peptide" evidence="2">
    <location>
        <begin position="1"/>
        <end position="21"/>
    </location>
</feature>
<organism evidence="3 4">
    <name type="scientific">Ottowia beijingensis</name>
    <dbReference type="NCBI Taxonomy" id="1207057"/>
    <lineage>
        <taxon>Bacteria</taxon>
        <taxon>Pseudomonadati</taxon>
        <taxon>Pseudomonadota</taxon>
        <taxon>Betaproteobacteria</taxon>
        <taxon>Burkholderiales</taxon>
        <taxon>Comamonadaceae</taxon>
        <taxon>Ottowia</taxon>
    </lineage>
</organism>
<feature type="transmembrane region" description="Helical" evidence="1">
    <location>
        <begin position="72"/>
        <end position="94"/>
    </location>
</feature>
<dbReference type="InterPro" id="IPR009339">
    <property type="entry name" value="DUF998"/>
</dbReference>
<dbReference type="Proteomes" id="UP000589716">
    <property type="component" value="Unassembled WGS sequence"/>
</dbReference>
<feature type="transmembrane region" description="Helical" evidence="1">
    <location>
        <begin position="176"/>
        <end position="194"/>
    </location>
</feature>
<sequence>MTTALALLSALLYAAAPPLLAVVQARDPHHDTVRDPVSDYALGTARGLFQWHGHLGTLAAALMAGVMHLAGLPGWLVACMAAVVLARIGVLLFPTDLEGAPKTASGRLHMGFAVASFALYYTVADNATPLLAPAAPPALAGVLIALRWLCAWALAALVACLLLPPLRRWFGLAERVFLIAVPAWFAAASLAIAVR</sequence>
<protein>
    <submittedName>
        <fullName evidence="3">DUF998 domain-containing protein</fullName>
    </submittedName>
</protein>
<dbReference type="EMBL" id="JACCKX010000001">
    <property type="protein sequence ID" value="NZA00938.1"/>
    <property type="molecule type" value="Genomic_DNA"/>
</dbReference>
<evidence type="ECO:0000313" key="3">
    <source>
        <dbReference type="EMBL" id="NZA00938.1"/>
    </source>
</evidence>
<keyword evidence="1" id="KW-0472">Membrane</keyword>
<gene>
    <name evidence="3" type="ORF">H0I39_02580</name>
</gene>
<feature type="transmembrane region" description="Helical" evidence="1">
    <location>
        <begin position="106"/>
        <end position="124"/>
    </location>
</feature>
<keyword evidence="2" id="KW-0732">Signal</keyword>
<evidence type="ECO:0000256" key="1">
    <source>
        <dbReference type="SAM" id="Phobius"/>
    </source>
</evidence>
<keyword evidence="1" id="KW-1133">Transmembrane helix</keyword>
<comment type="caution">
    <text evidence="3">The sequence shown here is derived from an EMBL/GenBank/DDBJ whole genome shotgun (WGS) entry which is preliminary data.</text>
</comment>
<dbReference type="Pfam" id="PF06197">
    <property type="entry name" value="DUF998"/>
    <property type="match status" value="1"/>
</dbReference>
<feature type="transmembrane region" description="Helical" evidence="1">
    <location>
        <begin position="144"/>
        <end position="164"/>
    </location>
</feature>
<name>A0A853IWE8_9BURK</name>
<evidence type="ECO:0000256" key="2">
    <source>
        <dbReference type="SAM" id="SignalP"/>
    </source>
</evidence>
<accession>A0A853IWE8</accession>
<reference evidence="3 4" key="1">
    <citation type="submission" date="2020-07" db="EMBL/GenBank/DDBJ databases">
        <authorList>
            <person name="Maaloum M."/>
        </authorList>
    </citation>
    <scope>NUCLEOTIDE SEQUENCE [LARGE SCALE GENOMIC DNA]</scope>
    <source>
        <strain evidence="3 4">GCS-AN-3</strain>
    </source>
</reference>
<proteinExistence type="predicted"/>
<evidence type="ECO:0000313" key="4">
    <source>
        <dbReference type="Proteomes" id="UP000589716"/>
    </source>
</evidence>
<dbReference type="AlphaFoldDB" id="A0A853IWE8"/>